<dbReference type="AlphaFoldDB" id="A0A3Q3W4C3"/>
<dbReference type="NCBIfam" id="TIGR00805">
    <property type="entry name" value="oat"/>
    <property type="match status" value="1"/>
</dbReference>
<evidence type="ECO:0000256" key="8">
    <source>
        <dbReference type="RuleBase" id="RU362056"/>
    </source>
</evidence>
<dbReference type="PANTHER" id="PTHR11388">
    <property type="entry name" value="ORGANIC ANION TRANSPORTER"/>
    <property type="match status" value="1"/>
</dbReference>
<dbReference type="Gene3D" id="1.20.1250.20">
    <property type="entry name" value="MFS general substrate transporter like domains"/>
    <property type="match status" value="1"/>
</dbReference>
<reference evidence="12" key="1">
    <citation type="submission" date="2025-08" db="UniProtKB">
        <authorList>
            <consortium name="Ensembl"/>
        </authorList>
    </citation>
    <scope>IDENTIFICATION</scope>
</reference>
<dbReference type="SUPFAM" id="SSF100895">
    <property type="entry name" value="Kazal-type serine protease inhibitors"/>
    <property type="match status" value="1"/>
</dbReference>
<keyword evidence="8" id="KW-0813">Transport</keyword>
<accession>A0A3Q3W4C3</accession>
<dbReference type="InterPro" id="IPR036259">
    <property type="entry name" value="MFS_trans_sf"/>
</dbReference>
<evidence type="ECO:0000256" key="7">
    <source>
        <dbReference type="ARBA" id="ARBA00023157"/>
    </source>
</evidence>
<dbReference type="GO" id="GO:0016323">
    <property type="term" value="C:basolateral plasma membrane"/>
    <property type="evidence" value="ECO:0007669"/>
    <property type="project" value="TreeGrafter"/>
</dbReference>
<feature type="transmembrane region" description="Helical" evidence="8">
    <location>
        <begin position="458"/>
        <end position="482"/>
    </location>
</feature>
<feature type="transmembrane region" description="Helical" evidence="8">
    <location>
        <begin position="494"/>
        <end position="512"/>
    </location>
</feature>
<dbReference type="OMA" id="MMVLRCV"/>
<dbReference type="Pfam" id="PF07648">
    <property type="entry name" value="Kazal_2"/>
    <property type="match status" value="1"/>
</dbReference>
<dbReference type="GO" id="GO:0043252">
    <property type="term" value="P:sodium-independent organic anion transport"/>
    <property type="evidence" value="ECO:0007669"/>
    <property type="project" value="TreeGrafter"/>
</dbReference>
<dbReference type="STRING" id="94237.ENSMMOP00000009003"/>
<feature type="domain" description="Major facilitator superfamily (MFS) profile" evidence="10">
    <location>
        <begin position="1"/>
        <end position="572"/>
    </location>
</feature>
<feature type="transmembrane region" description="Helical" evidence="8">
    <location>
        <begin position="549"/>
        <end position="567"/>
    </location>
</feature>
<feature type="transmembrane region" description="Helical" evidence="8">
    <location>
        <begin position="275"/>
        <end position="299"/>
    </location>
</feature>
<dbReference type="PROSITE" id="PS50850">
    <property type="entry name" value="MFS"/>
    <property type="match status" value="1"/>
</dbReference>
<keyword evidence="8" id="KW-0406">Ion transport</keyword>
<evidence type="ECO:0000256" key="3">
    <source>
        <dbReference type="ARBA" id="ARBA00022475"/>
    </source>
</evidence>
<feature type="transmembrane region" description="Helical" evidence="8">
    <location>
        <begin position="319"/>
        <end position="340"/>
    </location>
</feature>
<feature type="transmembrane region" description="Helical" evidence="8">
    <location>
        <begin position="218"/>
        <end position="239"/>
    </location>
</feature>
<dbReference type="GO" id="GO:0015132">
    <property type="term" value="F:prostaglandin transmembrane transporter activity"/>
    <property type="evidence" value="ECO:0007669"/>
    <property type="project" value="TreeGrafter"/>
</dbReference>
<feature type="transmembrane region" description="Helical" evidence="8">
    <location>
        <begin position="42"/>
        <end position="62"/>
    </location>
</feature>
<comment type="subcellular location">
    <subcellularLocation>
        <location evidence="1 8">Cell membrane</location>
        <topology evidence="1 8">Multi-pass membrane protein</topology>
    </subcellularLocation>
</comment>
<dbReference type="Gene3D" id="3.30.60.30">
    <property type="match status" value="1"/>
</dbReference>
<dbReference type="FunFam" id="3.30.60.30:FF:000069">
    <property type="entry name" value="Solute carrier organic anion transporter family member"/>
    <property type="match status" value="1"/>
</dbReference>
<evidence type="ECO:0000313" key="13">
    <source>
        <dbReference type="Proteomes" id="UP000261620"/>
    </source>
</evidence>
<keyword evidence="5 8" id="KW-1133">Transmembrane helix</keyword>
<name>A0A3Q3W4C3_MOLML</name>
<reference evidence="12" key="2">
    <citation type="submission" date="2025-09" db="UniProtKB">
        <authorList>
            <consortium name="Ensembl"/>
        </authorList>
    </citation>
    <scope>IDENTIFICATION</scope>
</reference>
<dbReference type="Proteomes" id="UP000261620">
    <property type="component" value="Unplaced"/>
</dbReference>
<sequence length="587" mass="64572">LLFVLCHGLLQFSQLLYSAYFKSIITTIEQRYGLSSYSSGTISSLHEVSNSVLIVFVSYFGTRVHRPRVIGIGGLLMAVSATMLSLPHFLSQPYEYDSVLHSKNRQDLCKLQGNASDHGCGQDDSRRLADTNNLWFLMASAQLLFGVGSVPIQPFGISYIDDFAGAGNSPLYIAILFAVSVFGPAIGYLLGSVVLQIYVDVDTEQEVRHGDPRWVGAWWMGLLITACCLVLTSIPYFFFPRTMPADESDMKDDFKEPDVSLLDFLKLFPRMFVRLLLSPLFLMLVLAQCCFSSVIAGLATFLNKFLERQYGASPVYSSLLVGAVNLPAVAVGMLGGGVIMKRAGLTLKTIPRFSVALLTTSTLLCVPLFFMGCPTQKVSDVNPSSPLECYANCSCPSSAFNPVCGSDGIEYVSPCHAGCTNFTRDPNNTLRLYTSCRCVSGGQSHARPASCPNGCPHFLLPVILVMSLAALIACLTHNPLYMMVLRSVASEEKSFAIGIQFLLMRLLAWLPAPALFGTAIDTSCIWWKRVCGKKFSCGYYDNNILRNRYMGLQVGYKVMGVFLLVLLGRKAQRMQEYCLEKRPEGLL</sequence>
<keyword evidence="7" id="KW-1015">Disulfide bond</keyword>
<evidence type="ECO:0000259" key="11">
    <source>
        <dbReference type="PROSITE" id="PS51465"/>
    </source>
</evidence>
<evidence type="ECO:0000256" key="1">
    <source>
        <dbReference type="ARBA" id="ARBA00004651"/>
    </source>
</evidence>
<dbReference type="InterPro" id="IPR002350">
    <property type="entry name" value="Kazal_dom"/>
</dbReference>
<evidence type="ECO:0000256" key="6">
    <source>
        <dbReference type="ARBA" id="ARBA00023136"/>
    </source>
</evidence>
<evidence type="ECO:0000256" key="5">
    <source>
        <dbReference type="ARBA" id="ARBA00022989"/>
    </source>
</evidence>
<comment type="similarity">
    <text evidence="2 8">Belongs to the organo anion transporter (TC 2.A.60) family.</text>
</comment>
<protein>
    <recommendedName>
        <fullName evidence="8">Solute carrier organic anion transporter family member</fullName>
    </recommendedName>
</protein>
<evidence type="ECO:0000256" key="9">
    <source>
        <dbReference type="SAM" id="SignalP"/>
    </source>
</evidence>
<evidence type="ECO:0000256" key="2">
    <source>
        <dbReference type="ARBA" id="ARBA00009657"/>
    </source>
</evidence>
<dbReference type="GO" id="GO:0006811">
    <property type="term" value="P:monoatomic ion transport"/>
    <property type="evidence" value="ECO:0007669"/>
    <property type="project" value="UniProtKB-KW"/>
</dbReference>
<dbReference type="GO" id="GO:0015347">
    <property type="term" value="F:sodium-independent organic anion transmembrane transporter activity"/>
    <property type="evidence" value="ECO:0007669"/>
    <property type="project" value="TreeGrafter"/>
</dbReference>
<feature type="chain" id="PRO_5018789393" description="Solute carrier organic anion transporter family member" evidence="9">
    <location>
        <begin position="19"/>
        <end position="587"/>
    </location>
</feature>
<dbReference type="InterPro" id="IPR020846">
    <property type="entry name" value="MFS_dom"/>
</dbReference>
<dbReference type="SUPFAM" id="SSF103473">
    <property type="entry name" value="MFS general substrate transporter"/>
    <property type="match status" value="1"/>
</dbReference>
<feature type="transmembrane region" description="Helical" evidence="8">
    <location>
        <begin position="134"/>
        <end position="159"/>
    </location>
</feature>
<dbReference type="PANTHER" id="PTHR11388:SF14">
    <property type="entry name" value="SOLUTE CARRIER ORGANIC ANION TRANSPORTER FAMILY MEMBER 2A1"/>
    <property type="match status" value="1"/>
</dbReference>
<dbReference type="PROSITE" id="PS51465">
    <property type="entry name" value="KAZAL_2"/>
    <property type="match status" value="1"/>
</dbReference>
<evidence type="ECO:0000259" key="10">
    <source>
        <dbReference type="PROSITE" id="PS50850"/>
    </source>
</evidence>
<comment type="caution">
    <text evidence="8">Lacks conserved residue(s) required for the propagation of feature annotation.</text>
</comment>
<dbReference type="Ensembl" id="ENSMMOT00000009162.1">
    <property type="protein sequence ID" value="ENSMMOP00000009003.1"/>
    <property type="gene ID" value="ENSMMOG00000006949.1"/>
</dbReference>
<evidence type="ECO:0000313" key="12">
    <source>
        <dbReference type="Ensembl" id="ENSMMOP00000009003.1"/>
    </source>
</evidence>
<dbReference type="Pfam" id="PF03137">
    <property type="entry name" value="OATP"/>
    <property type="match status" value="1"/>
</dbReference>
<keyword evidence="6 8" id="KW-0472">Membrane</keyword>
<keyword evidence="9" id="KW-0732">Signal</keyword>
<feature type="transmembrane region" description="Helical" evidence="8">
    <location>
        <begin position="69"/>
        <end position="90"/>
    </location>
</feature>
<evidence type="ECO:0000256" key="4">
    <source>
        <dbReference type="ARBA" id="ARBA00022692"/>
    </source>
</evidence>
<feature type="signal peptide" evidence="9">
    <location>
        <begin position="1"/>
        <end position="18"/>
    </location>
</feature>
<dbReference type="InterPro" id="IPR004156">
    <property type="entry name" value="OATP"/>
</dbReference>
<proteinExistence type="inferred from homology"/>
<feature type="transmembrane region" description="Helical" evidence="8">
    <location>
        <begin position="352"/>
        <end position="372"/>
    </location>
</feature>
<organism evidence="12 13">
    <name type="scientific">Mola mola</name>
    <name type="common">Ocean sunfish</name>
    <name type="synonym">Tetraodon mola</name>
    <dbReference type="NCBI Taxonomy" id="94237"/>
    <lineage>
        <taxon>Eukaryota</taxon>
        <taxon>Metazoa</taxon>
        <taxon>Chordata</taxon>
        <taxon>Craniata</taxon>
        <taxon>Vertebrata</taxon>
        <taxon>Euteleostomi</taxon>
        <taxon>Actinopterygii</taxon>
        <taxon>Neopterygii</taxon>
        <taxon>Teleostei</taxon>
        <taxon>Neoteleostei</taxon>
        <taxon>Acanthomorphata</taxon>
        <taxon>Eupercaria</taxon>
        <taxon>Tetraodontiformes</taxon>
        <taxon>Molidae</taxon>
        <taxon>Mola</taxon>
    </lineage>
</organism>
<keyword evidence="4 8" id="KW-0812">Transmembrane</keyword>
<keyword evidence="3" id="KW-1003">Cell membrane</keyword>
<feature type="transmembrane region" description="Helical" evidence="8">
    <location>
        <begin position="171"/>
        <end position="198"/>
    </location>
</feature>
<feature type="domain" description="Kazal-like" evidence="11">
    <location>
        <begin position="383"/>
        <end position="437"/>
    </location>
</feature>
<keyword evidence="13" id="KW-1185">Reference proteome</keyword>
<dbReference type="InterPro" id="IPR036058">
    <property type="entry name" value="Kazal_dom_sf"/>
</dbReference>